<evidence type="ECO:0000256" key="2">
    <source>
        <dbReference type="SAM" id="MobiDB-lite"/>
    </source>
</evidence>
<feature type="region of interest" description="Disordered" evidence="2">
    <location>
        <begin position="203"/>
        <end position="223"/>
    </location>
</feature>
<feature type="compositionally biased region" description="Basic and acidic residues" evidence="2">
    <location>
        <begin position="203"/>
        <end position="216"/>
    </location>
</feature>
<accession>A0A918CAC3</accession>
<name>A0A918CAC3_9DEIO</name>
<protein>
    <submittedName>
        <fullName evidence="3">Uncharacterized protein</fullName>
    </submittedName>
</protein>
<gene>
    <name evidence="3" type="ORF">GCM10008957_25530</name>
</gene>
<evidence type="ECO:0000313" key="4">
    <source>
        <dbReference type="Proteomes" id="UP000603865"/>
    </source>
</evidence>
<dbReference type="Proteomes" id="UP000603865">
    <property type="component" value="Unassembled WGS sequence"/>
</dbReference>
<comment type="caution">
    <text evidence="3">The sequence shown here is derived from an EMBL/GenBank/DDBJ whole genome shotgun (WGS) entry which is preliminary data.</text>
</comment>
<dbReference type="AlphaFoldDB" id="A0A918CAC3"/>
<organism evidence="3 4">
    <name type="scientific">Deinococcus ruber</name>
    <dbReference type="NCBI Taxonomy" id="1848197"/>
    <lineage>
        <taxon>Bacteria</taxon>
        <taxon>Thermotogati</taxon>
        <taxon>Deinococcota</taxon>
        <taxon>Deinococci</taxon>
        <taxon>Deinococcales</taxon>
        <taxon>Deinococcaceae</taxon>
        <taxon>Deinococcus</taxon>
    </lineage>
</organism>
<feature type="coiled-coil region" evidence="1">
    <location>
        <begin position="224"/>
        <end position="251"/>
    </location>
</feature>
<evidence type="ECO:0000256" key="1">
    <source>
        <dbReference type="SAM" id="Coils"/>
    </source>
</evidence>
<proteinExistence type="predicted"/>
<reference evidence="3" key="2">
    <citation type="submission" date="2020-09" db="EMBL/GenBank/DDBJ databases">
        <authorList>
            <person name="Sun Q."/>
            <person name="Ohkuma M."/>
        </authorList>
    </citation>
    <scope>NUCLEOTIDE SEQUENCE</scope>
    <source>
        <strain evidence="3">JCM 31311</strain>
    </source>
</reference>
<keyword evidence="1" id="KW-0175">Coiled coil</keyword>
<dbReference type="EMBL" id="BMQL01000013">
    <property type="protein sequence ID" value="GGR11520.1"/>
    <property type="molecule type" value="Genomic_DNA"/>
</dbReference>
<dbReference type="RefSeq" id="WP_189090899.1">
    <property type="nucleotide sequence ID" value="NZ_BMQL01000013.1"/>
</dbReference>
<reference evidence="3" key="1">
    <citation type="journal article" date="2014" name="Int. J. Syst. Evol. Microbiol.">
        <title>Complete genome sequence of Corynebacterium casei LMG S-19264T (=DSM 44701T), isolated from a smear-ripened cheese.</title>
        <authorList>
            <consortium name="US DOE Joint Genome Institute (JGI-PGF)"/>
            <person name="Walter F."/>
            <person name="Albersmeier A."/>
            <person name="Kalinowski J."/>
            <person name="Ruckert C."/>
        </authorList>
    </citation>
    <scope>NUCLEOTIDE SEQUENCE</scope>
    <source>
        <strain evidence="3">JCM 31311</strain>
    </source>
</reference>
<evidence type="ECO:0000313" key="3">
    <source>
        <dbReference type="EMBL" id="GGR11520.1"/>
    </source>
</evidence>
<keyword evidence="4" id="KW-1185">Reference proteome</keyword>
<sequence>MTEGPAAGGALAAHTYAPGTKLVCTVDRPQGMQGRQGLTCTVIEGINPTLSPARQSLAVEFSDGVRGSLLLSQVRVPWFVQQQALEERQASFSPYLPGKPLVCQAQNPDGLRGRRGQTCTVVEGPDASLEREKQTLRVRFSDSAEATLRLDQVRVPTRNAQLYRERPAQPAQAPDLRELRNRPSYKGLVQAAVVVLKARDTLSKREEEYAESRPEDSTWGTVEAEQQEGSLRDARAECDAAEAEFEAYAVRNVRGYLRAHPGAGDAQTLTHELQAAALEEARTRFLQRAGRARLPSALPVRPASLMTVTTHHIAALQRLEQNRIARAILLGQVIPDQQRQAIIPRTQSQPKSNVPVGDFEVAFREMQHHAMLCVRYTLTGVPTLAEHHARLCDDTRAQHDALLALLNEKRVQNTGRYLEGERFFVDLPATDQVSANGEESDDEEHYFTLVIVWGEDGGSLVIANDVECEVDSGVYVGEQGWNSLTHWLEHHDQRLSAGAQRGRQFEDEAHLIWKKDRDSYVLRSSVREKYPGIELALEALRCLARTERR</sequence>